<dbReference type="AlphaFoldDB" id="A0A7V5H507"/>
<evidence type="ECO:0008006" key="2">
    <source>
        <dbReference type="Google" id="ProtNLM"/>
    </source>
</evidence>
<protein>
    <recommendedName>
        <fullName evidence="2">RNA polymerase sigma factor 70 region 4 type 2 domain-containing protein</fullName>
    </recommendedName>
</protein>
<dbReference type="InterPro" id="IPR013324">
    <property type="entry name" value="RNA_pol_sigma_r3/r4-like"/>
</dbReference>
<dbReference type="EMBL" id="DRTD01000699">
    <property type="protein sequence ID" value="HHE55979.1"/>
    <property type="molecule type" value="Genomic_DNA"/>
</dbReference>
<name>A0A7V5H507_CALAY</name>
<dbReference type="SUPFAM" id="SSF88659">
    <property type="entry name" value="Sigma3 and sigma4 domains of RNA polymerase sigma factors"/>
    <property type="match status" value="1"/>
</dbReference>
<dbReference type="Proteomes" id="UP000886111">
    <property type="component" value="Unassembled WGS sequence"/>
</dbReference>
<reference evidence="1" key="1">
    <citation type="journal article" date="2020" name="mSystems">
        <title>Genome- and Community-Level Interaction Insights into Carbon Utilization and Element Cycling Functions of Hydrothermarchaeota in Hydrothermal Sediment.</title>
        <authorList>
            <person name="Zhou Z."/>
            <person name="Liu Y."/>
            <person name="Xu W."/>
            <person name="Pan J."/>
            <person name="Luo Z.H."/>
            <person name="Li M."/>
        </authorList>
    </citation>
    <scope>NUCLEOTIDE SEQUENCE [LARGE SCALE GENOMIC DNA]</scope>
    <source>
        <strain evidence="1">HyVt-76</strain>
    </source>
</reference>
<comment type="caution">
    <text evidence="1">The sequence shown here is derived from an EMBL/GenBank/DDBJ whole genome shotgun (WGS) entry which is preliminary data.</text>
</comment>
<dbReference type="Gene3D" id="1.10.10.10">
    <property type="entry name" value="Winged helix-like DNA-binding domain superfamily/Winged helix DNA-binding domain"/>
    <property type="match status" value="1"/>
</dbReference>
<accession>A0A7V5H507</accession>
<evidence type="ECO:0000313" key="1">
    <source>
        <dbReference type="EMBL" id="HHE55979.1"/>
    </source>
</evidence>
<organism evidence="1">
    <name type="scientific">Caldithrix abyssi</name>
    <dbReference type="NCBI Taxonomy" id="187145"/>
    <lineage>
        <taxon>Bacteria</taxon>
        <taxon>Pseudomonadati</taxon>
        <taxon>Calditrichota</taxon>
        <taxon>Calditrichia</taxon>
        <taxon>Calditrichales</taxon>
        <taxon>Calditrichaceae</taxon>
        <taxon>Caldithrix</taxon>
    </lineage>
</organism>
<gene>
    <name evidence="1" type="ORF">ENL21_09370</name>
</gene>
<sequence>MAEILDLPLGTVKARIFRAREMLKKILKDSLF</sequence>
<proteinExistence type="predicted"/>
<dbReference type="InterPro" id="IPR036388">
    <property type="entry name" value="WH-like_DNA-bd_sf"/>
</dbReference>